<evidence type="ECO:0000313" key="1">
    <source>
        <dbReference type="EMBL" id="EPC03324.1"/>
    </source>
</evidence>
<name>S2L6D2_LITA3</name>
<evidence type="ECO:0000313" key="2">
    <source>
        <dbReference type="Proteomes" id="UP000014463"/>
    </source>
</evidence>
<dbReference type="AlphaFoldDB" id="S2L6D2"/>
<proteinExistence type="predicted"/>
<dbReference type="Proteomes" id="UP000014463">
    <property type="component" value="Unassembled WGS sequence"/>
</dbReference>
<dbReference type="OrthoDB" id="7860705at2"/>
<dbReference type="InterPro" id="IPR010767">
    <property type="entry name" value="Phage_CGC-2007_Cje0229"/>
</dbReference>
<comment type="caution">
    <text evidence="1">The sequence shown here is derived from an EMBL/GenBank/DDBJ whole genome shotgun (WGS) entry which is preliminary data.</text>
</comment>
<dbReference type="EMBL" id="ASTJ01000012">
    <property type="protein sequence ID" value="EPC03324.1"/>
    <property type="molecule type" value="Genomic_DNA"/>
</dbReference>
<dbReference type="STRING" id="1121939.L861_17430"/>
<sequence length="187" mass="21576">MPSDLTELTGGYMSRWGIFIGDVVTKWVINEGFDREMELVEPFKFQDDNGKIWPAQRHHRINGASIPQIFWSIIPGSPFVGEYRRAAALHDSLYIARFEKDRAGIDRAFYKAMRADNTELITAYVMYAAVRIFGGAAWNNEKIVFMSKVVEQEYREIVTWIRNSGHQLSLEDIESKCGEARTQFDLE</sequence>
<accession>S2L6D2</accession>
<keyword evidence="2" id="KW-1185">Reference proteome</keyword>
<protein>
    <recommendedName>
        <fullName evidence="3">DUF1353 domain-containing protein</fullName>
    </recommendedName>
</protein>
<dbReference type="eggNOG" id="ENOG5032DCW">
    <property type="taxonomic scope" value="Bacteria"/>
</dbReference>
<gene>
    <name evidence="1" type="ORF">L861_17430</name>
</gene>
<organism evidence="1 2">
    <name type="scientific">Litchfieldella anticariensis (strain DSM 16096 / CECT 5854 / CIP 108499 / LMG 22089 / FP35)</name>
    <name type="common">Halomonas anticariensis</name>
    <dbReference type="NCBI Taxonomy" id="1121939"/>
    <lineage>
        <taxon>Bacteria</taxon>
        <taxon>Pseudomonadati</taxon>
        <taxon>Pseudomonadota</taxon>
        <taxon>Gammaproteobacteria</taxon>
        <taxon>Oceanospirillales</taxon>
        <taxon>Halomonadaceae</taxon>
        <taxon>Litchfieldella</taxon>
    </lineage>
</organism>
<reference evidence="1 2" key="1">
    <citation type="journal article" date="2013" name="Genome Announc.">
        <title>Draft genome sequence of the moderately halophilic gammaproteobacterium Halomonas anticariensis FP35.</title>
        <authorList>
            <person name="Tahrioui A."/>
            <person name="Quesada E."/>
            <person name="Llamas I."/>
        </authorList>
    </citation>
    <scope>NUCLEOTIDE SEQUENCE [LARGE SCALE GENOMIC DNA]</scope>
    <source>
        <strain evidence="2">DSM 16096 / CECT 5854 / LMG 22089 / FP35</strain>
    </source>
</reference>
<evidence type="ECO:0008006" key="3">
    <source>
        <dbReference type="Google" id="ProtNLM"/>
    </source>
</evidence>
<dbReference type="Pfam" id="PF07087">
    <property type="entry name" value="DUF1353"/>
    <property type="match status" value="1"/>
</dbReference>